<proteinExistence type="predicted"/>
<name>A0A9Q1GUP0_9CARY</name>
<dbReference type="FunFam" id="1.25.40.10:FF:000285">
    <property type="entry name" value="Pentatricopeptide repeat-containing protein, chloroplastic"/>
    <property type="match status" value="1"/>
</dbReference>
<dbReference type="OrthoDB" id="185373at2759"/>
<dbReference type="NCBIfam" id="TIGR00756">
    <property type="entry name" value="PPR"/>
    <property type="match status" value="2"/>
</dbReference>
<dbReference type="InterPro" id="IPR011990">
    <property type="entry name" value="TPR-like_helical_dom_sf"/>
</dbReference>
<feature type="repeat" description="PPR" evidence="2">
    <location>
        <begin position="52"/>
        <end position="86"/>
    </location>
</feature>
<dbReference type="Pfam" id="PF01535">
    <property type="entry name" value="PPR"/>
    <property type="match status" value="2"/>
</dbReference>
<dbReference type="EMBL" id="JAKOGI010001212">
    <property type="protein sequence ID" value="KAJ8426955.1"/>
    <property type="molecule type" value="Genomic_DNA"/>
</dbReference>
<accession>A0A9Q1GUP0</accession>
<keyword evidence="1" id="KW-0677">Repeat</keyword>
<comment type="caution">
    <text evidence="3">The sequence shown here is derived from an EMBL/GenBank/DDBJ whole genome shotgun (WGS) entry which is preliminary data.</text>
</comment>
<sequence>MDVQTDRLVHHVACKLVWHLDPFVSSALMDTYAKCSETHDARKLFDRMPERDLVTWTAMIGAHGEAGDENKSLVLFDRMKAQGIIPDKIGLMNVVNACARVAAMYKARPIHDFVCHMTFSLDVTLGIAMIDIGAESLNVHLPSSSQASDTLLSPTLFSVPKSGRSLAEASLEPDIRERFEEVVLGKLRERFSPN</sequence>
<dbReference type="AlphaFoldDB" id="A0A9Q1GUP0"/>
<dbReference type="PROSITE" id="PS51375">
    <property type="entry name" value="PPR"/>
    <property type="match status" value="2"/>
</dbReference>
<dbReference type="PANTHER" id="PTHR47926:SF347">
    <property type="entry name" value="PENTATRICOPEPTIDE REPEAT-CONTAINING PROTEIN"/>
    <property type="match status" value="1"/>
</dbReference>
<dbReference type="InterPro" id="IPR002885">
    <property type="entry name" value="PPR_rpt"/>
</dbReference>
<dbReference type="GO" id="GO:0003723">
    <property type="term" value="F:RNA binding"/>
    <property type="evidence" value="ECO:0007669"/>
    <property type="project" value="InterPro"/>
</dbReference>
<evidence type="ECO:0000313" key="3">
    <source>
        <dbReference type="EMBL" id="KAJ8426955.1"/>
    </source>
</evidence>
<evidence type="ECO:0000313" key="4">
    <source>
        <dbReference type="Proteomes" id="UP001153076"/>
    </source>
</evidence>
<gene>
    <name evidence="3" type="ORF">Cgig2_033236</name>
</gene>
<dbReference type="GO" id="GO:0009451">
    <property type="term" value="P:RNA modification"/>
    <property type="evidence" value="ECO:0007669"/>
    <property type="project" value="InterPro"/>
</dbReference>
<keyword evidence="4" id="KW-1185">Reference proteome</keyword>
<protein>
    <recommendedName>
        <fullName evidence="5">Pentatricopeptide repeat-containing protein</fullName>
    </recommendedName>
</protein>
<dbReference type="Proteomes" id="UP001153076">
    <property type="component" value="Unassembled WGS sequence"/>
</dbReference>
<dbReference type="InterPro" id="IPR046960">
    <property type="entry name" value="PPR_At4g14850-like_plant"/>
</dbReference>
<feature type="repeat" description="PPR" evidence="2">
    <location>
        <begin position="21"/>
        <end position="51"/>
    </location>
</feature>
<dbReference type="Gene3D" id="1.25.40.10">
    <property type="entry name" value="Tetratricopeptide repeat domain"/>
    <property type="match status" value="1"/>
</dbReference>
<evidence type="ECO:0000256" key="1">
    <source>
        <dbReference type="ARBA" id="ARBA00022737"/>
    </source>
</evidence>
<evidence type="ECO:0000256" key="2">
    <source>
        <dbReference type="PROSITE-ProRule" id="PRU00708"/>
    </source>
</evidence>
<reference evidence="3" key="1">
    <citation type="submission" date="2022-04" db="EMBL/GenBank/DDBJ databases">
        <title>Carnegiea gigantea Genome sequencing and assembly v2.</title>
        <authorList>
            <person name="Copetti D."/>
            <person name="Sanderson M.J."/>
            <person name="Burquez A."/>
            <person name="Wojciechowski M.F."/>
        </authorList>
    </citation>
    <scope>NUCLEOTIDE SEQUENCE</scope>
    <source>
        <strain evidence="3">SGP5-SGP5p</strain>
        <tissue evidence="3">Aerial part</tissue>
    </source>
</reference>
<organism evidence="3 4">
    <name type="scientific">Carnegiea gigantea</name>
    <dbReference type="NCBI Taxonomy" id="171969"/>
    <lineage>
        <taxon>Eukaryota</taxon>
        <taxon>Viridiplantae</taxon>
        <taxon>Streptophyta</taxon>
        <taxon>Embryophyta</taxon>
        <taxon>Tracheophyta</taxon>
        <taxon>Spermatophyta</taxon>
        <taxon>Magnoliopsida</taxon>
        <taxon>eudicotyledons</taxon>
        <taxon>Gunneridae</taxon>
        <taxon>Pentapetalae</taxon>
        <taxon>Caryophyllales</taxon>
        <taxon>Cactineae</taxon>
        <taxon>Cactaceae</taxon>
        <taxon>Cactoideae</taxon>
        <taxon>Echinocereeae</taxon>
        <taxon>Carnegiea</taxon>
    </lineage>
</organism>
<evidence type="ECO:0008006" key="5">
    <source>
        <dbReference type="Google" id="ProtNLM"/>
    </source>
</evidence>
<dbReference type="PANTHER" id="PTHR47926">
    <property type="entry name" value="PENTATRICOPEPTIDE REPEAT-CONTAINING PROTEIN"/>
    <property type="match status" value="1"/>
</dbReference>